<keyword evidence="1 4" id="KW-0963">Cytoplasm</keyword>
<dbReference type="HAMAP" id="MF_03011">
    <property type="entry name" value="eIF3l"/>
    <property type="match status" value="1"/>
</dbReference>
<protein>
    <recommendedName>
        <fullName evidence="4">Eukaryotic translation initiation factor 3 subunit L</fullName>
        <shortName evidence="4">eIF3l</shortName>
    </recommendedName>
</protein>
<dbReference type="GO" id="GO:0016282">
    <property type="term" value="C:eukaryotic 43S preinitiation complex"/>
    <property type="evidence" value="ECO:0007669"/>
    <property type="project" value="UniProtKB-UniRule"/>
</dbReference>
<reference evidence="5" key="1">
    <citation type="submission" date="2021-01" db="EMBL/GenBank/DDBJ databases">
        <authorList>
            <person name="Corre E."/>
            <person name="Pelletier E."/>
            <person name="Niang G."/>
            <person name="Scheremetjew M."/>
            <person name="Finn R."/>
            <person name="Kale V."/>
            <person name="Holt S."/>
            <person name="Cochrane G."/>
            <person name="Meng A."/>
            <person name="Brown T."/>
            <person name="Cohen L."/>
        </authorList>
    </citation>
    <scope>NUCLEOTIDE SEQUENCE</scope>
    <source>
        <strain evidence="5">CCMP1723</strain>
    </source>
</reference>
<proteinExistence type="inferred from homology"/>
<dbReference type="PANTHER" id="PTHR13242">
    <property type="entry name" value="EUKARYOTIC TRANSLATION INITIATION FACTOR 3"/>
    <property type="match status" value="1"/>
</dbReference>
<evidence type="ECO:0000256" key="3">
    <source>
        <dbReference type="ARBA" id="ARBA00022917"/>
    </source>
</evidence>
<keyword evidence="3 4" id="KW-0648">Protein biosynthesis</keyword>
<dbReference type="GO" id="GO:0003743">
    <property type="term" value="F:translation initiation factor activity"/>
    <property type="evidence" value="ECO:0007669"/>
    <property type="project" value="UniProtKB-UniRule"/>
</dbReference>
<evidence type="ECO:0000313" key="5">
    <source>
        <dbReference type="EMBL" id="CAD8517607.1"/>
    </source>
</evidence>
<keyword evidence="2 4" id="KW-0396">Initiation factor</keyword>
<dbReference type="EMBL" id="HBEQ01006353">
    <property type="protein sequence ID" value="CAD8517607.1"/>
    <property type="molecule type" value="Transcribed_RNA"/>
</dbReference>
<dbReference type="GO" id="GO:0005852">
    <property type="term" value="C:eukaryotic translation initiation factor 3 complex"/>
    <property type="evidence" value="ECO:0007669"/>
    <property type="project" value="UniProtKB-UniRule"/>
</dbReference>
<dbReference type="AlphaFoldDB" id="A0A7S0ICI0"/>
<gene>
    <name evidence="5" type="ORF">MCOM1403_LOCUS5033</name>
</gene>
<dbReference type="Pfam" id="PF10255">
    <property type="entry name" value="Paf67"/>
    <property type="match status" value="1"/>
</dbReference>
<comment type="subunit">
    <text evidence="4">Component of the eukaryotic translation initiation factor 3 (eIF-3) complex.</text>
</comment>
<name>A0A7S0ICI0_MICPS</name>
<evidence type="ECO:0000256" key="2">
    <source>
        <dbReference type="ARBA" id="ARBA00022540"/>
    </source>
</evidence>
<dbReference type="InterPro" id="IPR019382">
    <property type="entry name" value="eIF3l"/>
</dbReference>
<dbReference type="GO" id="GO:0001732">
    <property type="term" value="P:formation of cytoplasmic translation initiation complex"/>
    <property type="evidence" value="ECO:0007669"/>
    <property type="project" value="UniProtKB-UniRule"/>
</dbReference>
<evidence type="ECO:0000256" key="4">
    <source>
        <dbReference type="HAMAP-Rule" id="MF_03011"/>
    </source>
</evidence>
<comment type="function">
    <text evidence="4">Component of the eukaryotic translation initiation factor 3 (eIF-3) complex, which is involved in protein synthesis of a specialized repertoire of mRNAs and, together with other initiation factors, stimulates binding of mRNA and methionyl-tRNAi to the 40S ribosome. The eIF-3 complex specifically targets and initiates translation of a subset of mRNAs involved in cell proliferation.</text>
</comment>
<dbReference type="PANTHER" id="PTHR13242:SF0">
    <property type="entry name" value="EUKARYOTIC TRANSLATION INITIATION FACTOR 3 SUBUNIT L"/>
    <property type="match status" value="1"/>
</dbReference>
<sequence length="534" mass="59504">MGDAAAARANEPVPDMVRQFVVYFYRHIREKNVYEILSMYEKSFSAISERYFKASSWPSAEAIARYADNDHVFGLLYKEMYFRHVYGKTTPTLDQRKESWENYCNLFGVILHGNVNMQLPNLWLWEMIDEFIYQFQSMCQYRGKLSVKTKEELAALKDCDDVWSALGVLNFLQALVDKSGIIAHLDKERRGEEKFSDTEGYDHNQSNVLRTLGYFALIGLHRVHILLGDYTTALKVLDPIDLDKPGIFTKVPGASVSTAYHVGFAYFMLGRYTDAIRHFNASLVFINRHKVAATRPYALDILLKKQEQMYALVAMAVSLGGAASGGGANARSGVVRLLEEGVVSALREKHGDDMARMGQGVVSAFDELFSLSCPKFVTPAPPAGSAADAEGAAANYNEEAYRSQLKQFLQQVSSYEKLPALRSYLKLYTTISVGKLAGLMEVEAGALKAQLENMKAKSRLVEWKGGSSALDGEEVSVSDVEFTVDGENIVVHDVKPVKKNGDFFLRHIAKQNELMEDLGPAKPLVYKGKPVASA</sequence>
<accession>A0A7S0ICI0</accession>
<dbReference type="GO" id="GO:0033290">
    <property type="term" value="C:eukaryotic 48S preinitiation complex"/>
    <property type="evidence" value="ECO:0007669"/>
    <property type="project" value="UniProtKB-UniRule"/>
</dbReference>
<comment type="similarity">
    <text evidence="4">Belongs to the eIF-3 subunit L family.</text>
</comment>
<evidence type="ECO:0000256" key="1">
    <source>
        <dbReference type="ARBA" id="ARBA00022490"/>
    </source>
</evidence>
<organism evidence="5">
    <name type="scientific">Micromonas pusilla</name>
    <name type="common">Picoplanktonic green alga</name>
    <name type="synonym">Chromulina pusilla</name>
    <dbReference type="NCBI Taxonomy" id="38833"/>
    <lineage>
        <taxon>Eukaryota</taxon>
        <taxon>Viridiplantae</taxon>
        <taxon>Chlorophyta</taxon>
        <taxon>Mamiellophyceae</taxon>
        <taxon>Mamiellales</taxon>
        <taxon>Mamiellaceae</taxon>
        <taxon>Micromonas</taxon>
    </lineage>
</organism>
<comment type="subcellular location">
    <subcellularLocation>
        <location evidence="4">Cytoplasm</location>
    </subcellularLocation>
</comment>